<gene>
    <name evidence="6" type="ORF">F5X68DRAFT_258917</name>
</gene>
<feature type="signal peptide" evidence="3">
    <location>
        <begin position="1"/>
        <end position="17"/>
    </location>
</feature>
<proteinExistence type="inferred from homology"/>
<feature type="transmembrane region" description="Helical" evidence="2">
    <location>
        <begin position="1082"/>
        <end position="1101"/>
    </location>
</feature>
<feature type="domain" description="Beta-lactamase-like ARB-00930-like C-terminal" evidence="5">
    <location>
        <begin position="419"/>
        <end position="586"/>
    </location>
</feature>
<dbReference type="PANTHER" id="PTHR22935">
    <property type="entry name" value="PENICILLIN-BINDING PROTEIN"/>
    <property type="match status" value="1"/>
</dbReference>
<keyword evidence="7" id="KW-1185">Reference proteome</keyword>
<dbReference type="Pfam" id="PF00144">
    <property type="entry name" value="Beta-lactamase"/>
    <property type="match status" value="1"/>
</dbReference>
<dbReference type="InterPro" id="IPR051478">
    <property type="entry name" value="Beta-lactamase-like_AB/R"/>
</dbReference>
<comment type="caution">
    <text evidence="6">The sequence shown here is derived from an EMBL/GenBank/DDBJ whole genome shotgun (WGS) entry which is preliminary data.</text>
</comment>
<comment type="similarity">
    <text evidence="1">Belongs to the beta-lactamase family.</text>
</comment>
<dbReference type="InterPro" id="IPR002523">
    <property type="entry name" value="MgTranspt_CorA/ZnTranspt_ZntB"/>
</dbReference>
<dbReference type="GO" id="GO:0016020">
    <property type="term" value="C:membrane"/>
    <property type="evidence" value="ECO:0007669"/>
    <property type="project" value="InterPro"/>
</dbReference>
<accession>A0A9P8VJ54</accession>
<dbReference type="SUPFAM" id="SSF56601">
    <property type="entry name" value="beta-lactamase/transpeptidase-like"/>
    <property type="match status" value="1"/>
</dbReference>
<feature type="domain" description="Beta-lactamase-related" evidence="4">
    <location>
        <begin position="92"/>
        <end position="398"/>
    </location>
</feature>
<dbReference type="InterPro" id="IPR012338">
    <property type="entry name" value="Beta-lactam/transpept-like"/>
</dbReference>
<dbReference type="Pfam" id="PF01544">
    <property type="entry name" value="CorA"/>
    <property type="match status" value="1"/>
</dbReference>
<keyword evidence="3" id="KW-0732">Signal</keyword>
<evidence type="ECO:0000313" key="6">
    <source>
        <dbReference type="EMBL" id="KAH6692193.1"/>
    </source>
</evidence>
<dbReference type="Proteomes" id="UP000770015">
    <property type="component" value="Unassembled WGS sequence"/>
</dbReference>
<organism evidence="6 7">
    <name type="scientific">Plectosphaerella plurivora</name>
    <dbReference type="NCBI Taxonomy" id="936078"/>
    <lineage>
        <taxon>Eukaryota</taxon>
        <taxon>Fungi</taxon>
        <taxon>Dikarya</taxon>
        <taxon>Ascomycota</taxon>
        <taxon>Pezizomycotina</taxon>
        <taxon>Sordariomycetes</taxon>
        <taxon>Hypocreomycetidae</taxon>
        <taxon>Glomerellales</taxon>
        <taxon>Plectosphaerellaceae</taxon>
        <taxon>Plectosphaerella</taxon>
    </lineage>
</organism>
<dbReference type="InterPro" id="IPR001466">
    <property type="entry name" value="Beta-lactam-related"/>
</dbReference>
<evidence type="ECO:0000259" key="4">
    <source>
        <dbReference type="Pfam" id="PF00144"/>
    </source>
</evidence>
<dbReference type="EMBL" id="JAGSXJ010000004">
    <property type="protein sequence ID" value="KAH6692193.1"/>
    <property type="molecule type" value="Genomic_DNA"/>
</dbReference>
<dbReference type="Pfam" id="PF26335">
    <property type="entry name" value="ARB_00930_C"/>
    <property type="match status" value="1"/>
</dbReference>
<name>A0A9P8VJ54_9PEZI</name>
<evidence type="ECO:0008006" key="8">
    <source>
        <dbReference type="Google" id="ProtNLM"/>
    </source>
</evidence>
<evidence type="ECO:0000256" key="3">
    <source>
        <dbReference type="SAM" id="SignalP"/>
    </source>
</evidence>
<keyword evidence="2" id="KW-0812">Transmembrane</keyword>
<keyword evidence="2" id="KW-1133">Transmembrane helix</keyword>
<protein>
    <recommendedName>
        <fullName evidence="8">Beta-lactamase-related domain-containing protein</fullName>
    </recommendedName>
</protein>
<dbReference type="GO" id="GO:0046873">
    <property type="term" value="F:metal ion transmembrane transporter activity"/>
    <property type="evidence" value="ECO:0007669"/>
    <property type="project" value="InterPro"/>
</dbReference>
<dbReference type="InterPro" id="IPR058664">
    <property type="entry name" value="ARB_00930-like_C"/>
</dbReference>
<dbReference type="Gene3D" id="3.40.710.10">
    <property type="entry name" value="DD-peptidase/beta-lactamase superfamily"/>
    <property type="match status" value="1"/>
</dbReference>
<dbReference type="AlphaFoldDB" id="A0A9P8VJ54"/>
<reference evidence="6" key="1">
    <citation type="journal article" date="2021" name="Nat. Commun.">
        <title>Genetic determinants of endophytism in the Arabidopsis root mycobiome.</title>
        <authorList>
            <person name="Mesny F."/>
            <person name="Miyauchi S."/>
            <person name="Thiergart T."/>
            <person name="Pickel B."/>
            <person name="Atanasova L."/>
            <person name="Karlsson M."/>
            <person name="Huettel B."/>
            <person name="Barry K.W."/>
            <person name="Haridas S."/>
            <person name="Chen C."/>
            <person name="Bauer D."/>
            <person name="Andreopoulos W."/>
            <person name="Pangilinan J."/>
            <person name="LaButti K."/>
            <person name="Riley R."/>
            <person name="Lipzen A."/>
            <person name="Clum A."/>
            <person name="Drula E."/>
            <person name="Henrissat B."/>
            <person name="Kohler A."/>
            <person name="Grigoriev I.V."/>
            <person name="Martin F.M."/>
            <person name="Hacquard S."/>
        </authorList>
    </citation>
    <scope>NUCLEOTIDE SEQUENCE</scope>
    <source>
        <strain evidence="6">MPI-SDFR-AT-0117</strain>
    </source>
</reference>
<evidence type="ECO:0000259" key="5">
    <source>
        <dbReference type="Pfam" id="PF26335"/>
    </source>
</evidence>
<dbReference type="PANTHER" id="PTHR22935:SF95">
    <property type="entry name" value="BETA-LACTAMASE-LIKE 1-RELATED"/>
    <property type="match status" value="1"/>
</dbReference>
<evidence type="ECO:0000256" key="2">
    <source>
        <dbReference type="SAM" id="Phobius"/>
    </source>
</evidence>
<evidence type="ECO:0000256" key="1">
    <source>
        <dbReference type="ARBA" id="ARBA00038473"/>
    </source>
</evidence>
<dbReference type="OrthoDB" id="10250282at2759"/>
<sequence length="1152" mass="126995">MLSSVSTILLFPLFALANLSCRPDGPVTPRPTNLGQCESFRQVADNLTSIFNKAVAGELRAGWAVENTSFSLGLITFDQDDPGVPIWEHHHLAGGNVDGTKHIGRDSQYLIGSISKVFADLALLKSGLNLDDAVTNFLPALANSSSKIQWEKISLRSLGDHLSGISSSYGFAEFAFLGELFRSLGFPEVSPSDFPTCGVPGVSEGCTKQTLLDGLPSALPINAVNEKPAYSNLAFTLLALAVEEATGKNFSSQINDLIADPLGLKATAPSPGSSAAAVIPPVENSWGSDYGLNSPAGGLVSTLSDLSRFAHSILSRSILSHAETRAWLKPSSLTGSLHSQVGLPWEIYRPEGILPDHPSYAATIYAKSGGAYGYRAQLALLDSHGVALVLLTAGDMSALPYIYDAMLSAFVPAIDDASRAQARRDLAMSFSSPSCTAVQENGKQDNSCVKAALSLDDSFKLTSLTRNEKNILAGLEIIWNSTIGLQLSPIEPVFRLYPTEDVRSSRLADGRNVLLEAWRVWLTPVWNDPSSSDLPGQGLWSGDCVSWTLSDWIHYGGEPVDRVLIVRDEETRGVIGLEVPFLRSGMLLANEWTRHQRQAIDPSEVFDMRLWNATIPPAPPPASPEPAYALDGDSNIGGVEVKGEGQSSEGAFNGTDLRDVRYITSRPDVVDVELDGSHTLRPASSNEYMPPPEPNSTRVLMWQIDFEPDDIDNRSMSERGADIKHWDSMGPTYTTPVAGKLLYHVDNTDRPVQEFFASPLARPYDVWDLQRLWDMEALSERHRVRPFMVQTNMLSEGLNVPFHWYREDRQAMTMSEELRFGNDTITFWQSRTVVTSVVKEDTASVNIEFDGLPVCFEKRPRGLREIITPLVPSEVAGDSSSDVRRIGMRDEHGMQTKAFSPLKDHFLRVLMSSSAASSIEHESPEMAIKLIMLDLLRAVIECWAVFAWQLVHEANEVTDNIDAQSRLHNVRVWQGLQSAPRDIRLATEYLVRSVERDLLPAGRRELDSIMVEMDARIRSIDNRINDIAACVSDLSSTRTAVTQEEQALSVKRLTLLAAVFLPLSLASSLLSMGTRAVDLGVLWYDYLGISVLLVFLAYLAYQTLRAWDMGMTRWKKMLAKLLVGSLDEEAIRHKPKFKMGGRRTWCVTMPWV</sequence>
<dbReference type="Gene3D" id="1.20.58.340">
    <property type="entry name" value="Magnesium transport protein CorA, transmembrane region"/>
    <property type="match status" value="1"/>
</dbReference>
<keyword evidence="2" id="KW-0472">Membrane</keyword>
<feature type="chain" id="PRO_5040363976" description="Beta-lactamase-related domain-containing protein" evidence="3">
    <location>
        <begin position="18"/>
        <end position="1152"/>
    </location>
</feature>
<evidence type="ECO:0000313" key="7">
    <source>
        <dbReference type="Proteomes" id="UP000770015"/>
    </source>
</evidence>